<accession>A0A382LUX9</accession>
<dbReference type="AlphaFoldDB" id="A0A382LUX9"/>
<name>A0A382LUX9_9ZZZZ</name>
<protein>
    <submittedName>
        <fullName evidence="1">Uncharacterized protein</fullName>
    </submittedName>
</protein>
<sequence length="57" mass="5924">MGTAGCDALVGPGDLPVTTDFRDVLIPILRRHALDADMAKVFPGHEPRPLGQAAGDA</sequence>
<reference evidence="1" key="1">
    <citation type="submission" date="2018-05" db="EMBL/GenBank/DDBJ databases">
        <authorList>
            <person name="Lanie J.A."/>
            <person name="Ng W.-L."/>
            <person name="Kazmierczak K.M."/>
            <person name="Andrzejewski T.M."/>
            <person name="Davidsen T.M."/>
            <person name="Wayne K.J."/>
            <person name="Tettelin H."/>
            <person name="Glass J.I."/>
            <person name="Rusch D."/>
            <person name="Podicherti R."/>
            <person name="Tsui H.-C.T."/>
            <person name="Winkler M.E."/>
        </authorList>
    </citation>
    <scope>NUCLEOTIDE SEQUENCE</scope>
</reference>
<dbReference type="EMBL" id="UINC01089442">
    <property type="protein sequence ID" value="SVC40544.1"/>
    <property type="molecule type" value="Genomic_DNA"/>
</dbReference>
<proteinExistence type="predicted"/>
<evidence type="ECO:0000313" key="1">
    <source>
        <dbReference type="EMBL" id="SVC40544.1"/>
    </source>
</evidence>
<gene>
    <name evidence="1" type="ORF">METZ01_LOCUS293398</name>
</gene>
<organism evidence="1">
    <name type="scientific">marine metagenome</name>
    <dbReference type="NCBI Taxonomy" id="408172"/>
    <lineage>
        <taxon>unclassified sequences</taxon>
        <taxon>metagenomes</taxon>
        <taxon>ecological metagenomes</taxon>
    </lineage>
</organism>